<comment type="caution">
    <text evidence="1">The sequence shown here is derived from an EMBL/GenBank/DDBJ whole genome shotgun (WGS) entry which is preliminary data.</text>
</comment>
<keyword evidence="2" id="KW-1185">Reference proteome</keyword>
<name>A0ACB8QJS1_9AGAM</name>
<sequence>MALQDADLTPVQEKLKARHLQAVEELGTGTFATIYRVVDCKNREFALKTLFSSPDNALMLSTRARIDTEIKRVFTQLIDAVGYCHSLGVAHRDLKPENIFVSADHTFAIGNFGLATSFSWGIASEAGSRPYKAPESFPGVSKDKYDTRAADVWALGITLINIICGFMPWNAAAEEEGAFSLFRKDPYHLNFLPSFFGCDTALFARLRS</sequence>
<dbReference type="EMBL" id="MU273575">
    <property type="protein sequence ID" value="KAI0031581.1"/>
    <property type="molecule type" value="Genomic_DNA"/>
</dbReference>
<evidence type="ECO:0000313" key="2">
    <source>
        <dbReference type="Proteomes" id="UP000814128"/>
    </source>
</evidence>
<organism evidence="1 2">
    <name type="scientific">Vararia minispora EC-137</name>
    <dbReference type="NCBI Taxonomy" id="1314806"/>
    <lineage>
        <taxon>Eukaryota</taxon>
        <taxon>Fungi</taxon>
        <taxon>Dikarya</taxon>
        <taxon>Basidiomycota</taxon>
        <taxon>Agaricomycotina</taxon>
        <taxon>Agaricomycetes</taxon>
        <taxon>Russulales</taxon>
        <taxon>Lachnocladiaceae</taxon>
        <taxon>Vararia</taxon>
    </lineage>
</organism>
<reference evidence="1" key="2">
    <citation type="journal article" date="2022" name="New Phytol.">
        <title>Evolutionary transition to the ectomycorrhizal habit in the genomes of a hyperdiverse lineage of mushroom-forming fungi.</title>
        <authorList>
            <person name="Looney B."/>
            <person name="Miyauchi S."/>
            <person name="Morin E."/>
            <person name="Drula E."/>
            <person name="Courty P.E."/>
            <person name="Kohler A."/>
            <person name="Kuo A."/>
            <person name="LaButti K."/>
            <person name="Pangilinan J."/>
            <person name="Lipzen A."/>
            <person name="Riley R."/>
            <person name="Andreopoulos W."/>
            <person name="He G."/>
            <person name="Johnson J."/>
            <person name="Nolan M."/>
            <person name="Tritt A."/>
            <person name="Barry K.W."/>
            <person name="Grigoriev I.V."/>
            <person name="Nagy L.G."/>
            <person name="Hibbett D."/>
            <person name="Henrissat B."/>
            <person name="Matheny P.B."/>
            <person name="Labbe J."/>
            <person name="Martin F.M."/>
        </authorList>
    </citation>
    <scope>NUCLEOTIDE SEQUENCE</scope>
    <source>
        <strain evidence="1">EC-137</strain>
    </source>
</reference>
<dbReference type="Proteomes" id="UP000814128">
    <property type="component" value="Unassembled WGS sequence"/>
</dbReference>
<evidence type="ECO:0000313" key="1">
    <source>
        <dbReference type="EMBL" id="KAI0031581.1"/>
    </source>
</evidence>
<protein>
    <submittedName>
        <fullName evidence="1">Kinase-like domain-containing protein</fullName>
    </submittedName>
</protein>
<proteinExistence type="predicted"/>
<accession>A0ACB8QJS1</accession>
<gene>
    <name evidence="1" type="ORF">K488DRAFT_86705</name>
</gene>
<reference evidence="1" key="1">
    <citation type="submission" date="2021-02" db="EMBL/GenBank/DDBJ databases">
        <authorList>
            <consortium name="DOE Joint Genome Institute"/>
            <person name="Ahrendt S."/>
            <person name="Looney B.P."/>
            <person name="Miyauchi S."/>
            <person name="Morin E."/>
            <person name="Drula E."/>
            <person name="Courty P.E."/>
            <person name="Chicoki N."/>
            <person name="Fauchery L."/>
            <person name="Kohler A."/>
            <person name="Kuo A."/>
            <person name="Labutti K."/>
            <person name="Pangilinan J."/>
            <person name="Lipzen A."/>
            <person name="Riley R."/>
            <person name="Andreopoulos W."/>
            <person name="He G."/>
            <person name="Johnson J."/>
            <person name="Barry K.W."/>
            <person name="Grigoriev I.V."/>
            <person name="Nagy L."/>
            <person name="Hibbett D."/>
            <person name="Henrissat B."/>
            <person name="Matheny P.B."/>
            <person name="Labbe J."/>
            <person name="Martin F."/>
        </authorList>
    </citation>
    <scope>NUCLEOTIDE SEQUENCE</scope>
    <source>
        <strain evidence="1">EC-137</strain>
    </source>
</reference>